<feature type="transmembrane region" description="Helical" evidence="1">
    <location>
        <begin position="109"/>
        <end position="134"/>
    </location>
</feature>
<protein>
    <submittedName>
        <fullName evidence="2">Uncharacterized protein</fullName>
    </submittedName>
</protein>
<feature type="transmembrane region" description="Helical" evidence="1">
    <location>
        <begin position="182"/>
        <end position="204"/>
    </location>
</feature>
<dbReference type="AlphaFoldDB" id="A0A482VXG5"/>
<comment type="caution">
    <text evidence="2">The sequence shown here is derived from an EMBL/GenBank/DDBJ whole genome shotgun (WGS) entry which is preliminary data.</text>
</comment>
<sequence>MMENIYKIKIRSNPNPRDLYPSERRYSSSIVLGLSIMFLALALTSSLMGTLVVRRLTTNQTNEENVFEPQFQAINNTNITQDLQDDQRLLKRVEEDIDYQFPEAHHLNIPAIVSAGSFVMSLSQFLAGFAGILAWKQWYIDNNITWFFLSSCFSSVASSISLLLISLALLDTREIFLNKTPSISLGLTANIFITSLLGVIWSVVASNVAFKGMKNSYPDDLVLSKNGRGRIEVNTTKKGNKIAKVVPPDILNHFPKTGKFAKYFPKKEVNGDLPKAESNKEYEERVKKFLSGQSQSCNDKN</sequence>
<feature type="transmembrane region" description="Helical" evidence="1">
    <location>
        <begin position="30"/>
        <end position="53"/>
    </location>
</feature>
<keyword evidence="1" id="KW-0472">Membrane</keyword>
<feature type="transmembrane region" description="Helical" evidence="1">
    <location>
        <begin position="146"/>
        <end position="170"/>
    </location>
</feature>
<dbReference type="EMBL" id="QDEB01053100">
    <property type="protein sequence ID" value="RZC37386.1"/>
    <property type="molecule type" value="Genomic_DNA"/>
</dbReference>
<keyword evidence="1" id="KW-0812">Transmembrane</keyword>
<reference evidence="2 3" key="1">
    <citation type="submission" date="2017-03" db="EMBL/GenBank/DDBJ databases">
        <title>Genome of the blue death feigning beetle - Asbolus verrucosus.</title>
        <authorList>
            <person name="Rider S.D."/>
        </authorList>
    </citation>
    <scope>NUCLEOTIDE SEQUENCE [LARGE SCALE GENOMIC DNA]</scope>
    <source>
        <strain evidence="2">Butters</strain>
        <tissue evidence="2">Head and leg muscle</tissue>
    </source>
</reference>
<evidence type="ECO:0000256" key="1">
    <source>
        <dbReference type="SAM" id="Phobius"/>
    </source>
</evidence>
<accession>A0A482VXG5</accession>
<evidence type="ECO:0000313" key="2">
    <source>
        <dbReference type="EMBL" id="RZC37386.1"/>
    </source>
</evidence>
<organism evidence="2 3">
    <name type="scientific">Asbolus verrucosus</name>
    <name type="common">Desert ironclad beetle</name>
    <dbReference type="NCBI Taxonomy" id="1661398"/>
    <lineage>
        <taxon>Eukaryota</taxon>
        <taxon>Metazoa</taxon>
        <taxon>Ecdysozoa</taxon>
        <taxon>Arthropoda</taxon>
        <taxon>Hexapoda</taxon>
        <taxon>Insecta</taxon>
        <taxon>Pterygota</taxon>
        <taxon>Neoptera</taxon>
        <taxon>Endopterygota</taxon>
        <taxon>Coleoptera</taxon>
        <taxon>Polyphaga</taxon>
        <taxon>Cucujiformia</taxon>
        <taxon>Tenebrionidae</taxon>
        <taxon>Pimeliinae</taxon>
        <taxon>Asbolus</taxon>
    </lineage>
</organism>
<evidence type="ECO:0000313" key="3">
    <source>
        <dbReference type="Proteomes" id="UP000292052"/>
    </source>
</evidence>
<name>A0A482VXG5_ASBVE</name>
<gene>
    <name evidence="2" type="ORF">BDFB_010551</name>
</gene>
<dbReference type="Proteomes" id="UP000292052">
    <property type="component" value="Unassembled WGS sequence"/>
</dbReference>
<proteinExistence type="predicted"/>
<keyword evidence="1" id="KW-1133">Transmembrane helix</keyword>
<keyword evidence="3" id="KW-1185">Reference proteome</keyword>
<dbReference type="OrthoDB" id="6628993at2759"/>